<protein>
    <recommendedName>
        <fullName evidence="2">HEAT repeat domain-containing protein</fullName>
    </recommendedName>
</protein>
<dbReference type="EMBL" id="BARS01045209">
    <property type="protein sequence ID" value="GAG30229.1"/>
    <property type="molecule type" value="Genomic_DNA"/>
</dbReference>
<dbReference type="AlphaFoldDB" id="X0WGZ2"/>
<comment type="caution">
    <text evidence="1">The sequence shown here is derived from an EMBL/GenBank/DDBJ whole genome shotgun (WGS) entry which is preliminary data.</text>
</comment>
<gene>
    <name evidence="1" type="ORF">S01H1_68182</name>
</gene>
<feature type="non-terminal residue" evidence="1">
    <location>
        <position position="248"/>
    </location>
</feature>
<dbReference type="Gene3D" id="1.25.10.10">
    <property type="entry name" value="Leucine-rich Repeat Variant"/>
    <property type="match status" value="1"/>
</dbReference>
<reference evidence="1" key="1">
    <citation type="journal article" date="2014" name="Front. Microbiol.">
        <title>High frequency of phylogenetically diverse reductive dehalogenase-homologous genes in deep subseafloor sedimentary metagenomes.</title>
        <authorList>
            <person name="Kawai M."/>
            <person name="Futagami T."/>
            <person name="Toyoda A."/>
            <person name="Takaki Y."/>
            <person name="Nishi S."/>
            <person name="Hori S."/>
            <person name="Arai W."/>
            <person name="Tsubouchi T."/>
            <person name="Morono Y."/>
            <person name="Uchiyama I."/>
            <person name="Ito T."/>
            <person name="Fujiyama A."/>
            <person name="Inagaki F."/>
            <person name="Takami H."/>
        </authorList>
    </citation>
    <scope>NUCLEOTIDE SEQUENCE</scope>
    <source>
        <strain evidence="1">Expedition CK06-06</strain>
    </source>
</reference>
<evidence type="ECO:0000313" key="1">
    <source>
        <dbReference type="EMBL" id="GAG30229.1"/>
    </source>
</evidence>
<evidence type="ECO:0008006" key="2">
    <source>
        <dbReference type="Google" id="ProtNLM"/>
    </source>
</evidence>
<dbReference type="InterPro" id="IPR011989">
    <property type="entry name" value="ARM-like"/>
</dbReference>
<dbReference type="SUPFAM" id="SSF48371">
    <property type="entry name" value="ARM repeat"/>
    <property type="match status" value="1"/>
</dbReference>
<proteinExistence type="predicted"/>
<accession>X0WGZ2</accession>
<sequence length="248" mass="27555">GDRTAEAISPGQIELKVPAKYRGQKGRFISIVKATYLAEMPEITRERVRVSVRKLAVSEDKEQSEIALEAMGNASLDKVAALLNSSNREVRLRAARCMLNLGDDRGLNVLREIVMDKGSPYRVKALEAITVAASRNDAAAISRRLLRDDDFDIRLAAYETLRKLDDIAIAQRLIARNFYLEQIAQTKHKGIFVSRSGQPRIVLFGAPIYCRDDIFVQSADGDITINAPPGEKDVSIIRKHPTRPTVIG</sequence>
<feature type="non-terminal residue" evidence="1">
    <location>
        <position position="1"/>
    </location>
</feature>
<dbReference type="InterPro" id="IPR016024">
    <property type="entry name" value="ARM-type_fold"/>
</dbReference>
<organism evidence="1">
    <name type="scientific">marine sediment metagenome</name>
    <dbReference type="NCBI Taxonomy" id="412755"/>
    <lineage>
        <taxon>unclassified sequences</taxon>
        <taxon>metagenomes</taxon>
        <taxon>ecological metagenomes</taxon>
    </lineage>
</organism>
<name>X0WGZ2_9ZZZZ</name>